<proteinExistence type="predicted"/>
<dbReference type="PANTHER" id="PTHR43208">
    <property type="entry name" value="ABC TRANSPORTER SUBSTRATE-BINDING PROTEIN"/>
    <property type="match status" value="1"/>
</dbReference>
<sequence length="370" mass="39840">MQDTSNSRRTFLKTSAAASVSLALGGQVSRALAADGLTIGIVYVGAKDDYGWNMSHAVGIAPLAKVPGVKIVQQERVPETKEVATAIESMIQQEGAKLILGTSFGYFNPFMVDLAKKYPNVEFRHPTTLWSADKHPKNLGSYYSYMDQAHYVDGIAAGLSTKSNKIGFVCAKPIPLVLRNINSVRVALNKVNPKATLQVIFTGEWTLPVREAEATNALIDSGCDVILTHVDSPKVCIETAERRGAKSCGHNVSQASIAPKGFITGGENKYETIYKLYAEELKKGRKLPNMLTGGFDKDMVQNTPFGAGATEAARKAAAEATADLKAGKPIFTGVHKDQSGKVVLDKTYGNYDPVLDQMNYMLEGVTGSLT</sequence>
<reference evidence="4 5" key="1">
    <citation type="submission" date="2024-01" db="EMBL/GenBank/DDBJ databases">
        <title>Uliginosibacterium soil sp. nov.</title>
        <authorList>
            <person name="Lv Y."/>
        </authorList>
    </citation>
    <scope>NUCLEOTIDE SEQUENCE [LARGE SCALE GENOMIC DNA]</scope>
    <source>
        <strain evidence="4 5">H3</strain>
    </source>
</reference>
<organism evidence="4 5">
    <name type="scientific">Uliginosibacterium silvisoli</name>
    <dbReference type="NCBI Taxonomy" id="3114758"/>
    <lineage>
        <taxon>Bacteria</taxon>
        <taxon>Pseudomonadati</taxon>
        <taxon>Pseudomonadota</taxon>
        <taxon>Betaproteobacteria</taxon>
        <taxon>Rhodocyclales</taxon>
        <taxon>Zoogloeaceae</taxon>
        <taxon>Uliginosibacterium</taxon>
    </lineage>
</organism>
<dbReference type="Gene3D" id="3.40.50.2300">
    <property type="match status" value="2"/>
</dbReference>
<feature type="signal peptide" evidence="2">
    <location>
        <begin position="1"/>
        <end position="33"/>
    </location>
</feature>
<comment type="caution">
    <text evidence="4">The sequence shown here is derived from an EMBL/GenBank/DDBJ whole genome shotgun (WGS) entry which is preliminary data.</text>
</comment>
<evidence type="ECO:0000256" key="2">
    <source>
        <dbReference type="SAM" id="SignalP"/>
    </source>
</evidence>
<dbReference type="Proteomes" id="UP001331561">
    <property type="component" value="Unassembled WGS sequence"/>
</dbReference>
<dbReference type="InterPro" id="IPR052910">
    <property type="entry name" value="ABC-Purine-Binding"/>
</dbReference>
<dbReference type="InterPro" id="IPR006311">
    <property type="entry name" value="TAT_signal"/>
</dbReference>
<dbReference type="Pfam" id="PF02608">
    <property type="entry name" value="Bmp"/>
    <property type="match status" value="1"/>
</dbReference>
<dbReference type="CDD" id="cd19963">
    <property type="entry name" value="PBP1_BMP-like"/>
    <property type="match status" value="1"/>
</dbReference>
<evidence type="ECO:0000313" key="5">
    <source>
        <dbReference type="Proteomes" id="UP001331561"/>
    </source>
</evidence>
<dbReference type="RefSeq" id="WP_327598717.1">
    <property type="nucleotide sequence ID" value="NZ_JAYXHS010000001.1"/>
</dbReference>
<dbReference type="InterPro" id="IPR019546">
    <property type="entry name" value="TAT_signal_bac_arc"/>
</dbReference>
<evidence type="ECO:0000256" key="1">
    <source>
        <dbReference type="ARBA" id="ARBA00022729"/>
    </source>
</evidence>
<dbReference type="PROSITE" id="PS51318">
    <property type="entry name" value="TAT"/>
    <property type="match status" value="1"/>
</dbReference>
<keyword evidence="1 2" id="KW-0732">Signal</keyword>
<dbReference type="InterPro" id="IPR003760">
    <property type="entry name" value="PnrA-like"/>
</dbReference>
<dbReference type="NCBIfam" id="TIGR01409">
    <property type="entry name" value="TAT_signal_seq"/>
    <property type="match status" value="1"/>
</dbReference>
<keyword evidence="5" id="KW-1185">Reference proteome</keyword>
<evidence type="ECO:0000313" key="4">
    <source>
        <dbReference type="EMBL" id="MEC5385769.1"/>
    </source>
</evidence>
<accession>A0ABU6K2F3</accession>
<evidence type="ECO:0000259" key="3">
    <source>
        <dbReference type="Pfam" id="PF02608"/>
    </source>
</evidence>
<protein>
    <submittedName>
        <fullName evidence="4">BMP family ABC transporter substrate-binding protein</fullName>
    </submittedName>
</protein>
<feature type="domain" description="ABC transporter substrate-binding protein PnrA-like" evidence="3">
    <location>
        <begin position="38"/>
        <end position="299"/>
    </location>
</feature>
<gene>
    <name evidence="4" type="ORF">VVD49_08540</name>
</gene>
<dbReference type="EMBL" id="JAYXHS010000001">
    <property type="protein sequence ID" value="MEC5385769.1"/>
    <property type="molecule type" value="Genomic_DNA"/>
</dbReference>
<feature type="chain" id="PRO_5046590993" evidence="2">
    <location>
        <begin position="34"/>
        <end position="370"/>
    </location>
</feature>
<dbReference type="PANTHER" id="PTHR43208:SF1">
    <property type="entry name" value="ABC TRANSPORTER SUBSTRATE-BINDING PROTEIN"/>
    <property type="match status" value="1"/>
</dbReference>
<name>A0ABU6K2F3_9RHOO</name>